<feature type="compositionally biased region" description="Basic and acidic residues" evidence="2">
    <location>
        <begin position="108"/>
        <end position="129"/>
    </location>
</feature>
<evidence type="ECO:0000313" key="4">
    <source>
        <dbReference type="EMBL" id="KAK7022249.1"/>
    </source>
</evidence>
<feature type="region of interest" description="Disordered" evidence="2">
    <location>
        <begin position="82"/>
        <end position="129"/>
    </location>
</feature>
<dbReference type="PROSITE" id="PS00028">
    <property type="entry name" value="ZINC_FINGER_C2H2_1"/>
    <property type="match status" value="1"/>
</dbReference>
<feature type="domain" description="C2H2-type" evidence="3">
    <location>
        <begin position="10"/>
        <end position="39"/>
    </location>
</feature>
<dbReference type="AlphaFoldDB" id="A0AAW0B983"/>
<proteinExistence type="predicted"/>
<evidence type="ECO:0000259" key="3">
    <source>
        <dbReference type="PROSITE" id="PS50157"/>
    </source>
</evidence>
<reference evidence="4 5" key="1">
    <citation type="journal article" date="2024" name="J Genomics">
        <title>Draft genome sequencing and assembly of Favolaschia claudopus CIRM-BRFM 2984 isolated from oak limbs.</title>
        <authorList>
            <person name="Navarro D."/>
            <person name="Drula E."/>
            <person name="Chaduli D."/>
            <person name="Cazenave R."/>
            <person name="Ahrendt S."/>
            <person name="Wang J."/>
            <person name="Lipzen A."/>
            <person name="Daum C."/>
            <person name="Barry K."/>
            <person name="Grigoriev I.V."/>
            <person name="Favel A."/>
            <person name="Rosso M.N."/>
            <person name="Martin F."/>
        </authorList>
    </citation>
    <scope>NUCLEOTIDE SEQUENCE [LARGE SCALE GENOMIC DNA]</scope>
    <source>
        <strain evidence="4 5">CIRM-BRFM 2984</strain>
    </source>
</reference>
<dbReference type="SUPFAM" id="SSF57667">
    <property type="entry name" value="beta-beta-alpha zinc fingers"/>
    <property type="match status" value="1"/>
</dbReference>
<accession>A0AAW0B983</accession>
<comment type="caution">
    <text evidence="4">The sequence shown here is derived from an EMBL/GenBank/DDBJ whole genome shotgun (WGS) entry which is preliminary data.</text>
</comment>
<name>A0AAW0B983_9AGAR</name>
<dbReference type="InterPro" id="IPR013087">
    <property type="entry name" value="Znf_C2H2_type"/>
</dbReference>
<sequence length="129" mass="14301">MNIHTGIRPYGCRYPGCKSVFNVRSNARRHYNRHFYRPPPPPPPAPVEIRFAEPIVEEHPVPPPDSTSRAAFNVRWVGTNVTALGQSGGRRKNKSTAPEDAEGPEGEESSRPSRASRQDRPEDGSSRSA</sequence>
<organism evidence="4 5">
    <name type="scientific">Favolaschia claudopus</name>
    <dbReference type="NCBI Taxonomy" id="2862362"/>
    <lineage>
        <taxon>Eukaryota</taxon>
        <taxon>Fungi</taxon>
        <taxon>Dikarya</taxon>
        <taxon>Basidiomycota</taxon>
        <taxon>Agaricomycotina</taxon>
        <taxon>Agaricomycetes</taxon>
        <taxon>Agaricomycetidae</taxon>
        <taxon>Agaricales</taxon>
        <taxon>Marasmiineae</taxon>
        <taxon>Mycenaceae</taxon>
        <taxon>Favolaschia</taxon>
    </lineage>
</organism>
<dbReference type="InterPro" id="IPR036236">
    <property type="entry name" value="Znf_C2H2_sf"/>
</dbReference>
<evidence type="ECO:0000313" key="5">
    <source>
        <dbReference type="Proteomes" id="UP001362999"/>
    </source>
</evidence>
<dbReference type="GO" id="GO:0008270">
    <property type="term" value="F:zinc ion binding"/>
    <property type="evidence" value="ECO:0007669"/>
    <property type="project" value="UniProtKB-KW"/>
</dbReference>
<dbReference type="PROSITE" id="PS50157">
    <property type="entry name" value="ZINC_FINGER_C2H2_2"/>
    <property type="match status" value="1"/>
</dbReference>
<dbReference type="Proteomes" id="UP001362999">
    <property type="component" value="Unassembled WGS sequence"/>
</dbReference>
<keyword evidence="1" id="KW-0863">Zinc-finger</keyword>
<dbReference type="Gene3D" id="3.30.160.60">
    <property type="entry name" value="Classic Zinc Finger"/>
    <property type="match status" value="1"/>
</dbReference>
<evidence type="ECO:0000256" key="2">
    <source>
        <dbReference type="SAM" id="MobiDB-lite"/>
    </source>
</evidence>
<gene>
    <name evidence="4" type="ORF">R3P38DRAFT_2960067</name>
</gene>
<keyword evidence="5" id="KW-1185">Reference proteome</keyword>
<dbReference type="EMBL" id="JAWWNJ010000037">
    <property type="protein sequence ID" value="KAK7022249.1"/>
    <property type="molecule type" value="Genomic_DNA"/>
</dbReference>
<protein>
    <recommendedName>
        <fullName evidence="3">C2H2-type domain-containing protein</fullName>
    </recommendedName>
</protein>
<keyword evidence="1" id="KW-0862">Zinc</keyword>
<evidence type="ECO:0000256" key="1">
    <source>
        <dbReference type="PROSITE-ProRule" id="PRU00042"/>
    </source>
</evidence>
<keyword evidence="1" id="KW-0479">Metal-binding</keyword>